<proteinExistence type="predicted"/>
<reference evidence="1" key="1">
    <citation type="submission" date="2020-11" db="EMBL/GenBank/DDBJ databases">
        <authorList>
            <person name="Koelle M."/>
            <person name="Horta M.A.C."/>
            <person name="Nowrousian M."/>
            <person name="Ohm R.A."/>
            <person name="Benz P."/>
            <person name="Pilgard A."/>
        </authorList>
    </citation>
    <scope>NUCLEOTIDE SEQUENCE</scope>
    <source>
        <strain evidence="1">FPRL280</strain>
    </source>
</reference>
<evidence type="ECO:0000313" key="1">
    <source>
        <dbReference type="EMBL" id="KAF9804470.1"/>
    </source>
</evidence>
<name>A0A8H7TXX7_9APHY</name>
<evidence type="ECO:0000313" key="2">
    <source>
        <dbReference type="Proteomes" id="UP000639403"/>
    </source>
</evidence>
<gene>
    <name evidence="1" type="ORF">IEO21_09387</name>
</gene>
<organism evidence="1 2">
    <name type="scientific">Rhodonia placenta</name>
    <dbReference type="NCBI Taxonomy" id="104341"/>
    <lineage>
        <taxon>Eukaryota</taxon>
        <taxon>Fungi</taxon>
        <taxon>Dikarya</taxon>
        <taxon>Basidiomycota</taxon>
        <taxon>Agaricomycotina</taxon>
        <taxon>Agaricomycetes</taxon>
        <taxon>Polyporales</taxon>
        <taxon>Adustoporiaceae</taxon>
        <taxon>Rhodonia</taxon>
    </lineage>
</organism>
<reference evidence="1" key="2">
    <citation type="journal article" name="Front. Microbiol.">
        <title>Degradative Capacity of Two Strains of Rhodonia placenta: From Phenotype to Genotype.</title>
        <authorList>
            <person name="Kolle M."/>
            <person name="Horta M.A.C."/>
            <person name="Nowrousian M."/>
            <person name="Ohm R.A."/>
            <person name="Benz J.P."/>
            <person name="Pilgard A."/>
        </authorList>
    </citation>
    <scope>NUCLEOTIDE SEQUENCE</scope>
    <source>
        <strain evidence="1">FPRL280</strain>
    </source>
</reference>
<protein>
    <submittedName>
        <fullName evidence="1">Uncharacterized protein</fullName>
    </submittedName>
</protein>
<dbReference type="EMBL" id="JADOXO010000438">
    <property type="protein sequence ID" value="KAF9804470.1"/>
    <property type="molecule type" value="Genomic_DNA"/>
</dbReference>
<accession>A0A8H7TXX7</accession>
<dbReference type="Proteomes" id="UP000639403">
    <property type="component" value="Unassembled WGS sequence"/>
</dbReference>
<dbReference type="AlphaFoldDB" id="A0A8H7TXX7"/>
<comment type="caution">
    <text evidence="1">The sequence shown here is derived from an EMBL/GenBank/DDBJ whole genome shotgun (WGS) entry which is preliminary data.</text>
</comment>
<sequence>MDVSLHRNEVSDSHGPESVLSFGFIVAMATSIERAADAMLVWTRRFDDNMAATAVVSPAAPRTLTGPQFRSAVRKPMHALPRPSQRQPRGVVKFVSPDSGTPQILCWGSRCLILVRIPSPSPWDIATKGRSQGQSLLTPEGEDTWSIMALELSGVTAAVVFVCMI</sequence>